<reference evidence="1 2" key="1">
    <citation type="submission" date="2020-08" db="EMBL/GenBank/DDBJ databases">
        <title>Genome public.</title>
        <authorList>
            <person name="Liu C."/>
            <person name="Sun Q."/>
        </authorList>
    </citation>
    <scope>NUCLEOTIDE SEQUENCE [LARGE SCALE GENOMIC DNA]</scope>
    <source>
        <strain evidence="1 2">BX4</strain>
    </source>
</reference>
<comment type="caution">
    <text evidence="1">The sequence shown here is derived from an EMBL/GenBank/DDBJ whole genome shotgun (WGS) entry which is preliminary data.</text>
</comment>
<dbReference type="RefSeq" id="WP_118589432.1">
    <property type="nucleotide sequence ID" value="NZ_JACOOZ010000004.1"/>
</dbReference>
<proteinExistence type="predicted"/>
<organism evidence="1 2">
    <name type="scientific">Eubacterium segne</name>
    <dbReference type="NCBI Taxonomy" id="2763045"/>
    <lineage>
        <taxon>Bacteria</taxon>
        <taxon>Bacillati</taxon>
        <taxon>Bacillota</taxon>
        <taxon>Clostridia</taxon>
        <taxon>Eubacteriales</taxon>
        <taxon>Eubacteriaceae</taxon>
        <taxon>Eubacterium</taxon>
    </lineage>
</organism>
<evidence type="ECO:0000313" key="2">
    <source>
        <dbReference type="Proteomes" id="UP000597877"/>
    </source>
</evidence>
<keyword evidence="2" id="KW-1185">Reference proteome</keyword>
<dbReference type="EMBL" id="JACOOZ010000004">
    <property type="protein sequence ID" value="MBC5667614.1"/>
    <property type="molecule type" value="Genomic_DNA"/>
</dbReference>
<accession>A0ABR7F1W9</accession>
<sequence>MDRDTFKLIHSELIQQVQCIEFNLRRTYAAMHEGNFDDNFNRLEKSNLGKIARELENLDYSDDRPELSDDDYDFIDDIREIRNYWCHQCYLDFVYINNNRERERQFQKIAQRLQRDENRTYELFVKSEKIFFYIWKKYRD</sequence>
<protein>
    <submittedName>
        <fullName evidence="1">Uncharacterized protein</fullName>
    </submittedName>
</protein>
<gene>
    <name evidence="1" type="ORF">H8S00_06425</name>
</gene>
<dbReference type="Proteomes" id="UP000597877">
    <property type="component" value="Unassembled WGS sequence"/>
</dbReference>
<evidence type="ECO:0000313" key="1">
    <source>
        <dbReference type="EMBL" id="MBC5667614.1"/>
    </source>
</evidence>
<name>A0ABR7F1W9_9FIRM</name>